<evidence type="ECO:0000256" key="1">
    <source>
        <dbReference type="SAM" id="MobiDB-lite"/>
    </source>
</evidence>
<dbReference type="GO" id="GO:0004519">
    <property type="term" value="F:endonuclease activity"/>
    <property type="evidence" value="ECO:0007669"/>
    <property type="project" value="InterPro"/>
</dbReference>
<keyword evidence="4" id="KW-1185">Reference proteome</keyword>
<dbReference type="GO" id="GO:0008270">
    <property type="term" value="F:zinc ion binding"/>
    <property type="evidence" value="ECO:0007669"/>
    <property type="project" value="InterPro"/>
</dbReference>
<dbReference type="PANTHER" id="PTHR33427:SF1">
    <property type="entry name" value="F6A14.21 PROTEIN"/>
    <property type="match status" value="1"/>
</dbReference>
<gene>
    <name evidence="3" type="ORF">NDN08_002329</name>
</gene>
<protein>
    <recommendedName>
        <fullName evidence="2">HNH domain-containing protein</fullName>
    </recommendedName>
</protein>
<name>A0AAV8UTF4_9RHOD</name>
<dbReference type="Gene3D" id="1.10.30.50">
    <property type="match status" value="1"/>
</dbReference>
<dbReference type="GO" id="GO:0003676">
    <property type="term" value="F:nucleic acid binding"/>
    <property type="evidence" value="ECO:0007669"/>
    <property type="project" value="InterPro"/>
</dbReference>
<dbReference type="EMBL" id="JAMWBK010000004">
    <property type="protein sequence ID" value="KAJ8905824.1"/>
    <property type="molecule type" value="Genomic_DNA"/>
</dbReference>
<dbReference type="InterPro" id="IPR003615">
    <property type="entry name" value="HNH_nuc"/>
</dbReference>
<comment type="caution">
    <text evidence="3">The sequence shown here is derived from an EMBL/GenBank/DDBJ whole genome shotgun (WGS) entry which is preliminary data.</text>
</comment>
<evidence type="ECO:0000313" key="3">
    <source>
        <dbReference type="EMBL" id="KAJ8905824.1"/>
    </source>
</evidence>
<organism evidence="3 4">
    <name type="scientific">Rhodosorus marinus</name>
    <dbReference type="NCBI Taxonomy" id="101924"/>
    <lineage>
        <taxon>Eukaryota</taxon>
        <taxon>Rhodophyta</taxon>
        <taxon>Stylonematophyceae</taxon>
        <taxon>Stylonematales</taxon>
        <taxon>Stylonemataceae</taxon>
        <taxon>Rhodosorus</taxon>
    </lineage>
</organism>
<feature type="region of interest" description="Disordered" evidence="1">
    <location>
        <begin position="1"/>
        <end position="23"/>
    </location>
</feature>
<dbReference type="Proteomes" id="UP001157974">
    <property type="component" value="Unassembled WGS sequence"/>
</dbReference>
<proteinExistence type="predicted"/>
<sequence length="167" mass="19058">MRGITTSQPRTRSPSPTRREIHGFSRQTKDLCWSVGKQVKGRDPKRWRFDAAGNLLCRGLRNCQGPLCVEFDHIHPISKGGTGDLSNCQILQSRANKSKGNKLPPPRGQELRRISDRTWRDLSNEDLDAIELAVYGDVYRDGKLYRGLPSKARKEERKEKGRICLIM</sequence>
<reference evidence="3 4" key="1">
    <citation type="journal article" date="2023" name="Nat. Commun.">
        <title>Origin of minicircular mitochondrial genomes in red algae.</title>
        <authorList>
            <person name="Lee Y."/>
            <person name="Cho C.H."/>
            <person name="Lee Y.M."/>
            <person name="Park S.I."/>
            <person name="Yang J.H."/>
            <person name="West J.A."/>
            <person name="Bhattacharya D."/>
            <person name="Yoon H.S."/>
        </authorList>
    </citation>
    <scope>NUCLEOTIDE SEQUENCE [LARGE SCALE GENOMIC DNA]</scope>
    <source>
        <strain evidence="3 4">CCMP1338</strain>
        <tissue evidence="3">Whole cell</tissue>
    </source>
</reference>
<evidence type="ECO:0000259" key="2">
    <source>
        <dbReference type="Pfam" id="PF01844"/>
    </source>
</evidence>
<dbReference type="AlphaFoldDB" id="A0AAV8UTF4"/>
<feature type="domain" description="HNH" evidence="2">
    <location>
        <begin position="68"/>
        <end position="102"/>
    </location>
</feature>
<dbReference type="CDD" id="cd00085">
    <property type="entry name" value="HNHc"/>
    <property type="match status" value="1"/>
</dbReference>
<dbReference type="Pfam" id="PF01844">
    <property type="entry name" value="HNH"/>
    <property type="match status" value="1"/>
</dbReference>
<accession>A0AAV8UTF4</accession>
<feature type="compositionally biased region" description="Low complexity" evidence="1">
    <location>
        <begin position="1"/>
        <end position="16"/>
    </location>
</feature>
<evidence type="ECO:0000313" key="4">
    <source>
        <dbReference type="Proteomes" id="UP001157974"/>
    </source>
</evidence>
<dbReference type="PANTHER" id="PTHR33427">
    <property type="entry name" value="HNH ENDONUCLEASE"/>
    <property type="match status" value="1"/>
</dbReference>
<dbReference type="InterPro" id="IPR002711">
    <property type="entry name" value="HNH"/>
</dbReference>